<dbReference type="RefSeq" id="WP_350242314.1">
    <property type="nucleotide sequence ID" value="NZ_CP158298.1"/>
</dbReference>
<accession>A0AAU7U8G4</accession>
<protein>
    <submittedName>
        <fullName evidence="1">Uncharacterized protein</fullName>
    </submittedName>
</protein>
<name>A0AAU7U8G4_9DEIO</name>
<geneLocation type="plasmid" evidence="1">
    <name>pDson03</name>
</geneLocation>
<sequence length="145" mass="16352">MDLLVVVDAVQIPEAERWRGVEPVEAEGHVLALDRWLTLGHHVHWQNFGLSQGRALLDPQGFNQAGRKVLEPPRRRTGRVEALDRYLNSTHRSVKAWRKVRRWAPACTLESLSRRGLTGAFVWRAGGHRIGIDSTGNGRPSPPWA</sequence>
<proteinExistence type="predicted"/>
<evidence type="ECO:0000313" key="1">
    <source>
        <dbReference type="EMBL" id="XBV84278.1"/>
    </source>
</evidence>
<dbReference type="KEGG" id="dsc:ABOD76_04255"/>
<dbReference type="EMBL" id="CP158298">
    <property type="protein sequence ID" value="XBV84278.1"/>
    <property type="molecule type" value="Genomic_DNA"/>
</dbReference>
<gene>
    <name evidence="1" type="ORF">ABOD76_04255</name>
</gene>
<organism evidence="1">
    <name type="scientific">Deinococcus sonorensis KR-87</name>
    <dbReference type="NCBI Taxonomy" id="694439"/>
    <lineage>
        <taxon>Bacteria</taxon>
        <taxon>Thermotogati</taxon>
        <taxon>Deinococcota</taxon>
        <taxon>Deinococci</taxon>
        <taxon>Deinococcales</taxon>
        <taxon>Deinococcaceae</taxon>
        <taxon>Deinococcus</taxon>
    </lineage>
</organism>
<dbReference type="AlphaFoldDB" id="A0AAU7U8G4"/>
<keyword evidence="1" id="KW-0614">Plasmid</keyword>
<reference evidence="1" key="1">
    <citation type="submission" date="2024-06" db="EMBL/GenBank/DDBJ databases">
        <title>Draft Genome Sequence of Deinococcus sonorensis Type Strain KR-87, a Biofilm Producing Representative of the Genus Deinococcus.</title>
        <authorList>
            <person name="Boren L.S."/>
            <person name="Grosso R.A."/>
            <person name="Hugenberg-Cox A.N."/>
            <person name="Hill J.T.E."/>
            <person name="Albert C.M."/>
            <person name="Tuohy J.M."/>
        </authorList>
    </citation>
    <scope>NUCLEOTIDE SEQUENCE</scope>
    <source>
        <strain evidence="1">KR-87</strain>
        <plasmid evidence="1">pDson03</plasmid>
    </source>
</reference>